<reference evidence="1 2" key="1">
    <citation type="submission" date="2014-12" db="EMBL/GenBank/DDBJ databases">
        <title>Draft genome sequences of 29 type strains of Enterococci.</title>
        <authorList>
            <person name="Zhong Z."/>
            <person name="Sun Z."/>
            <person name="Liu W."/>
            <person name="Zhang W."/>
            <person name="Zhang H."/>
        </authorList>
    </citation>
    <scope>NUCLEOTIDE SEQUENCE [LARGE SCALE GENOMIC DNA]</scope>
    <source>
        <strain evidence="1 2">DSM 22802</strain>
    </source>
</reference>
<gene>
    <name evidence="1" type="ORF">RV00_GL002352</name>
</gene>
<evidence type="ECO:0000313" key="2">
    <source>
        <dbReference type="Proteomes" id="UP000183700"/>
    </source>
</evidence>
<protein>
    <submittedName>
        <fullName evidence="1">Uncharacterized protein</fullName>
    </submittedName>
</protein>
<evidence type="ECO:0000313" key="1">
    <source>
        <dbReference type="EMBL" id="OJG29748.1"/>
    </source>
</evidence>
<dbReference type="OrthoDB" id="2193407at2"/>
<keyword evidence="2" id="KW-1185">Reference proteome</keyword>
<dbReference type="AlphaFoldDB" id="A0A1L8SCP2"/>
<proteinExistence type="predicted"/>
<sequence>MTPATTAQSIDNRAVTLASNQTIGGIKNFKDGLMINDVSLSTITRKVIYEADGVGGYFNAADKFTLGASGKIDKIVLLWSRVDDTAGTLLNYSWSQTVLSPDDLVVGNSYRIQMTTDNYKFVTFANESGNVTISGANENSVAPNRIYRIKRIIAYLKN</sequence>
<dbReference type="Proteomes" id="UP000183700">
    <property type="component" value="Unassembled WGS sequence"/>
</dbReference>
<name>A0A1L8SCP2_9ENTE</name>
<dbReference type="EMBL" id="JXKM01000043">
    <property type="protein sequence ID" value="OJG29748.1"/>
    <property type="molecule type" value="Genomic_DNA"/>
</dbReference>
<organism evidence="1 2">
    <name type="scientific">Enterococcus devriesei</name>
    <dbReference type="NCBI Taxonomy" id="319970"/>
    <lineage>
        <taxon>Bacteria</taxon>
        <taxon>Bacillati</taxon>
        <taxon>Bacillota</taxon>
        <taxon>Bacilli</taxon>
        <taxon>Lactobacillales</taxon>
        <taxon>Enterococcaceae</taxon>
        <taxon>Enterococcus</taxon>
    </lineage>
</organism>
<comment type="caution">
    <text evidence="1">The sequence shown here is derived from an EMBL/GenBank/DDBJ whole genome shotgun (WGS) entry which is preliminary data.</text>
</comment>
<accession>A0A1L8SCP2</accession>